<dbReference type="GO" id="GO:0005634">
    <property type="term" value="C:nucleus"/>
    <property type="evidence" value="ECO:0007669"/>
    <property type="project" value="TreeGrafter"/>
</dbReference>
<evidence type="ECO:0000256" key="2">
    <source>
        <dbReference type="ARBA" id="ARBA00016807"/>
    </source>
</evidence>
<organism evidence="7 8">
    <name type="scientific">Phaedon cochleariae</name>
    <name type="common">Mustard beetle</name>
    <dbReference type="NCBI Taxonomy" id="80249"/>
    <lineage>
        <taxon>Eukaryota</taxon>
        <taxon>Metazoa</taxon>
        <taxon>Ecdysozoa</taxon>
        <taxon>Arthropoda</taxon>
        <taxon>Hexapoda</taxon>
        <taxon>Insecta</taxon>
        <taxon>Pterygota</taxon>
        <taxon>Neoptera</taxon>
        <taxon>Endopterygota</taxon>
        <taxon>Coleoptera</taxon>
        <taxon>Polyphaga</taxon>
        <taxon>Cucujiformia</taxon>
        <taxon>Chrysomeloidea</taxon>
        <taxon>Chrysomelidae</taxon>
        <taxon>Chrysomelinae</taxon>
        <taxon>Chrysomelini</taxon>
        <taxon>Phaedon</taxon>
    </lineage>
</organism>
<evidence type="ECO:0000313" key="8">
    <source>
        <dbReference type="Proteomes" id="UP001153737"/>
    </source>
</evidence>
<keyword evidence="4" id="KW-0804">Transcription</keyword>
<protein>
    <recommendedName>
        <fullName evidence="2">Regulatory protein zeste</fullName>
    </recommendedName>
</protein>
<dbReference type="Pfam" id="PF13873">
    <property type="entry name" value="Myb_DNA-bind_5"/>
    <property type="match status" value="1"/>
</dbReference>
<comment type="function">
    <text evidence="5">Involved in transvection phenomena (= synapsis-dependent gene expression), where the synaptic pairing of chromosomes carrying genes with which zeste interacts influences the expression of these genes. Zeste binds to DNA and stimulates transcription from a nearby promoter.</text>
</comment>
<name>A0A9N9SFH2_PHACE</name>
<evidence type="ECO:0000256" key="4">
    <source>
        <dbReference type="ARBA" id="ARBA00023163"/>
    </source>
</evidence>
<dbReference type="PANTHER" id="PTHR23098:SF16">
    <property type="entry name" value="REGULATORY PROTEIN ZESTE"/>
    <property type="match status" value="1"/>
</dbReference>
<dbReference type="EMBL" id="OU896722">
    <property type="protein sequence ID" value="CAG9817731.1"/>
    <property type="molecule type" value="Genomic_DNA"/>
</dbReference>
<sequence>MEKSRSFRVRPEHKEVILEEAEKNFVLITKNFSKANARAHYNKSWSLLTARLNSLGYGDKSEDKWRRLFVDWISLTKSKYTEIKKDREKTGGGPPNNIQLNPQEERLMAMKGYSSVEENPTICETDSMPEDMQSTSHTNIHNDSIDQEDIIISVENMEPV</sequence>
<evidence type="ECO:0000313" key="7">
    <source>
        <dbReference type="EMBL" id="CAG9817731.1"/>
    </source>
</evidence>
<dbReference type="PANTHER" id="PTHR23098">
    <property type="entry name" value="AGAP001331-PA-RELATED"/>
    <property type="match status" value="1"/>
</dbReference>
<dbReference type="Proteomes" id="UP001153737">
    <property type="component" value="Chromosome 16"/>
</dbReference>
<dbReference type="OrthoDB" id="6771133at2759"/>
<evidence type="ECO:0000259" key="6">
    <source>
        <dbReference type="Pfam" id="PF13873"/>
    </source>
</evidence>
<comment type="subunit">
    <text evidence="1">Self-associates forming complexes of several hundred monomers.</text>
</comment>
<dbReference type="AlphaFoldDB" id="A0A9N9SFH2"/>
<feature type="domain" description="Myb/SANT-like DNA-binding" evidence="6">
    <location>
        <begin position="8"/>
        <end position="81"/>
    </location>
</feature>
<evidence type="ECO:0000256" key="3">
    <source>
        <dbReference type="ARBA" id="ARBA00023015"/>
    </source>
</evidence>
<evidence type="ECO:0000256" key="1">
    <source>
        <dbReference type="ARBA" id="ARBA00011764"/>
    </source>
</evidence>
<gene>
    <name evidence="7" type="ORF">PHAECO_LOCUS5162</name>
</gene>
<dbReference type="InterPro" id="IPR028002">
    <property type="entry name" value="Myb_DNA-bind_5"/>
</dbReference>
<keyword evidence="3" id="KW-0805">Transcription regulation</keyword>
<evidence type="ECO:0000256" key="5">
    <source>
        <dbReference type="ARBA" id="ARBA00025466"/>
    </source>
</evidence>
<keyword evidence="8" id="KW-1185">Reference proteome</keyword>
<accession>A0A9N9SFH2</accession>
<reference evidence="7" key="1">
    <citation type="submission" date="2022-01" db="EMBL/GenBank/DDBJ databases">
        <authorList>
            <person name="King R."/>
        </authorList>
    </citation>
    <scope>NUCLEOTIDE SEQUENCE</scope>
</reference>
<proteinExistence type="predicted"/>
<reference evidence="7" key="2">
    <citation type="submission" date="2022-10" db="EMBL/GenBank/DDBJ databases">
        <authorList>
            <consortium name="ENA_rothamsted_submissions"/>
            <consortium name="culmorum"/>
            <person name="King R."/>
        </authorList>
    </citation>
    <scope>NUCLEOTIDE SEQUENCE</scope>
</reference>